<dbReference type="Pfam" id="PF20434">
    <property type="entry name" value="BD-FAE"/>
    <property type="match status" value="1"/>
</dbReference>
<organism evidence="3 4">
    <name type="scientific">Paraburkholderia xenovorans (strain LB400)</name>
    <dbReference type="NCBI Taxonomy" id="266265"/>
    <lineage>
        <taxon>Bacteria</taxon>
        <taxon>Pseudomonadati</taxon>
        <taxon>Pseudomonadota</taxon>
        <taxon>Betaproteobacteria</taxon>
        <taxon>Burkholderiales</taxon>
        <taxon>Burkholderiaceae</taxon>
        <taxon>Paraburkholderia</taxon>
    </lineage>
</organism>
<dbReference type="OrthoDB" id="9771666at2"/>
<protein>
    <submittedName>
        <fullName evidence="3">Esterase</fullName>
    </submittedName>
</protein>
<dbReference type="eggNOG" id="COG0657">
    <property type="taxonomic scope" value="Bacteria"/>
</dbReference>
<keyword evidence="4" id="KW-1185">Reference proteome</keyword>
<dbReference type="InterPro" id="IPR029058">
    <property type="entry name" value="AB_hydrolase_fold"/>
</dbReference>
<dbReference type="Proteomes" id="UP000001817">
    <property type="component" value="Chromosome 1"/>
</dbReference>
<dbReference type="Gene3D" id="3.40.50.1820">
    <property type="entry name" value="alpha/beta hydrolase"/>
    <property type="match status" value="1"/>
</dbReference>
<dbReference type="SUPFAM" id="SSF53474">
    <property type="entry name" value="alpha/beta-Hydrolases"/>
    <property type="match status" value="1"/>
</dbReference>
<sequence>MELDYQQGMEPYGARTCTARRNRGGDQLHLCPKASIDEIIRQSRAAVAWLYRNAQRYNVDPDRIYVAGHSAGGHQVGMIALTDWQADYGLPPDLVKGDVPVSGLFDLTPFRYSWLQPKLQLDHDTIFRQSPLFHVPTDTSRFPLVITVGGDEPPDFQRQSTAFADAWRAAGAQVRQLDQHNCNHFTAVAGFEDPESRLVQAVLELMDG</sequence>
<dbReference type="PANTHER" id="PTHR48081">
    <property type="entry name" value="AB HYDROLASE SUPERFAMILY PROTEIN C4A8.06C"/>
    <property type="match status" value="1"/>
</dbReference>
<keyword evidence="1" id="KW-0378">Hydrolase</keyword>
<evidence type="ECO:0000256" key="1">
    <source>
        <dbReference type="ARBA" id="ARBA00022801"/>
    </source>
</evidence>
<feature type="domain" description="BD-FAE-like" evidence="2">
    <location>
        <begin position="35"/>
        <end position="84"/>
    </location>
</feature>
<dbReference type="KEGG" id="bxe:Bxe_A1153"/>
<dbReference type="AlphaFoldDB" id="Q13VU4"/>
<evidence type="ECO:0000313" key="3">
    <source>
        <dbReference type="EMBL" id="ABE31795.1"/>
    </source>
</evidence>
<dbReference type="PANTHER" id="PTHR48081:SF33">
    <property type="entry name" value="KYNURENINE FORMAMIDASE"/>
    <property type="match status" value="1"/>
</dbReference>
<dbReference type="GO" id="GO:0016787">
    <property type="term" value="F:hydrolase activity"/>
    <property type="evidence" value="ECO:0007669"/>
    <property type="project" value="UniProtKB-KW"/>
</dbReference>
<dbReference type="InterPro" id="IPR049492">
    <property type="entry name" value="BD-FAE-like_dom"/>
</dbReference>
<proteinExistence type="predicted"/>
<reference evidence="3 4" key="1">
    <citation type="journal article" date="2006" name="Proc. Natl. Acad. Sci. U.S.A.">
        <title>Burkholderia xenovorans LB400 harbors a multi-replicon, 9.73-Mbp genome shaped for versatility.</title>
        <authorList>
            <person name="Chain P.S."/>
            <person name="Denef V.J."/>
            <person name="Konstantinidis K.T."/>
            <person name="Vergez L.M."/>
            <person name="Agullo L."/>
            <person name="Reyes V.L."/>
            <person name="Hauser L."/>
            <person name="Cordova M."/>
            <person name="Gomez L."/>
            <person name="Gonzalez M."/>
            <person name="Land M."/>
            <person name="Lao V."/>
            <person name="Larimer F."/>
            <person name="LiPuma J.J."/>
            <person name="Mahenthiralingam E."/>
            <person name="Malfatti S.A."/>
            <person name="Marx C.J."/>
            <person name="Parnell J.J."/>
            <person name="Ramette A."/>
            <person name="Richardson P."/>
            <person name="Seeger M."/>
            <person name="Smith D."/>
            <person name="Spilker T."/>
            <person name="Sul W.J."/>
            <person name="Tsoi T.V."/>
            <person name="Ulrich L.E."/>
            <person name="Zhulin I.B."/>
            <person name="Tiedje J.M."/>
        </authorList>
    </citation>
    <scope>NUCLEOTIDE SEQUENCE [LARGE SCALE GENOMIC DNA]</scope>
    <source>
        <strain evidence="3 4">LB400</strain>
    </source>
</reference>
<name>Q13VU4_PARXL</name>
<dbReference type="InterPro" id="IPR050300">
    <property type="entry name" value="GDXG_lipolytic_enzyme"/>
</dbReference>
<gene>
    <name evidence="3" type="ORF">Bxe_A1153</name>
</gene>
<accession>Q13VU4</accession>
<evidence type="ECO:0000313" key="4">
    <source>
        <dbReference type="Proteomes" id="UP000001817"/>
    </source>
</evidence>
<evidence type="ECO:0000259" key="2">
    <source>
        <dbReference type="Pfam" id="PF20434"/>
    </source>
</evidence>
<dbReference type="STRING" id="266265.Bxe_A1153"/>
<dbReference type="EMBL" id="CP000270">
    <property type="protein sequence ID" value="ABE31795.1"/>
    <property type="molecule type" value="Genomic_DNA"/>
</dbReference>